<accession>A0A023X1X8</accession>
<gene>
    <name evidence="4" type="ORF">RradSPS_0928</name>
    <name evidence="5" type="ORF">SIL72_06200</name>
</gene>
<evidence type="ECO:0000259" key="3">
    <source>
        <dbReference type="Pfam" id="PF13439"/>
    </source>
</evidence>
<reference evidence="5" key="2">
    <citation type="submission" date="2023-11" db="EMBL/GenBank/DDBJ databases">
        <title>MicrobeMod: A computational toolkit for identifying prokaryotic methylation and restriction-modification with nanopore sequencing.</title>
        <authorList>
            <person name="Crits-Christoph A."/>
            <person name="Kang S.C."/>
            <person name="Lee H."/>
            <person name="Ostrov N."/>
        </authorList>
    </citation>
    <scope>NUCLEOTIDE SEQUENCE</scope>
    <source>
        <strain evidence="5">ATCC 51242</strain>
    </source>
</reference>
<dbReference type="InterPro" id="IPR028098">
    <property type="entry name" value="Glyco_trans_4-like_N"/>
</dbReference>
<reference evidence="4 6" key="1">
    <citation type="submission" date="2014-03" db="EMBL/GenBank/DDBJ databases">
        <title>Complete genome sequence of the Radio-Resistant Rubrobacter radiotolerans RSPS-4.</title>
        <authorList>
            <person name="Egas C.C."/>
            <person name="Barroso C.C."/>
            <person name="Froufe H.J.C."/>
            <person name="Pacheco J.J."/>
            <person name="Albuquerque L.L."/>
            <person name="da Costa M.M.S."/>
        </authorList>
    </citation>
    <scope>NUCLEOTIDE SEQUENCE [LARGE SCALE GENOMIC DNA]</scope>
    <source>
        <strain evidence="4 6">RSPS-4</strain>
    </source>
</reference>
<evidence type="ECO:0000256" key="2">
    <source>
        <dbReference type="ARBA" id="ARBA00022679"/>
    </source>
</evidence>
<dbReference type="Proteomes" id="UP001281130">
    <property type="component" value="Unassembled WGS sequence"/>
</dbReference>
<dbReference type="Proteomes" id="UP000025229">
    <property type="component" value="Chromosome"/>
</dbReference>
<dbReference type="STRING" id="42256.RradSPS_0928"/>
<dbReference type="RefSeq" id="WP_038681015.1">
    <property type="nucleotide sequence ID" value="NZ_CP007514.1"/>
</dbReference>
<sequence>MSEPPRVLSYPPVHDYVDRLHEESARLVHRDEGWPRLERFYNPDWLAANASGWDLAHLHFTWEQHGPERLRAVLDAHERAGKPVVWTAHDLRNPHTPRAGEDEAYLKLLARRADAVVTLTAGAAAEVCSRYGRSALVIGHGPLLDSSSAGRLRGLRERRVSERKGPARVLLLAKSFRRNLDWRTPLRVASDLEGRVVLDVVAHRRAPEVGELLETVRGTENVSVELRRGPLDFGELCRRLALADALLLPYLWGTHSGLLELSTDLGTPVVAASVGYLAEQAPVLSVPGRGERLDAAALREALLAVSRGETPPSVPLAARREALSSLRDAHRRLYKQLLPTLRAL</sequence>
<evidence type="ECO:0000313" key="5">
    <source>
        <dbReference type="EMBL" id="MDX5893620.1"/>
    </source>
</evidence>
<keyword evidence="1 5" id="KW-0328">Glycosyltransferase</keyword>
<keyword evidence="6" id="KW-1185">Reference proteome</keyword>
<dbReference type="HOGENOM" id="CLU_067077_0_0_11"/>
<evidence type="ECO:0000313" key="6">
    <source>
        <dbReference type="Proteomes" id="UP000025229"/>
    </source>
</evidence>
<evidence type="ECO:0000313" key="4">
    <source>
        <dbReference type="EMBL" id="AHY46211.1"/>
    </source>
</evidence>
<dbReference type="SUPFAM" id="SSF53756">
    <property type="entry name" value="UDP-Glycosyltransferase/glycogen phosphorylase"/>
    <property type="match status" value="1"/>
</dbReference>
<dbReference type="AlphaFoldDB" id="A0A023X1X8"/>
<name>A0A023X1X8_RUBRA</name>
<dbReference type="GO" id="GO:0016757">
    <property type="term" value="F:glycosyltransferase activity"/>
    <property type="evidence" value="ECO:0007669"/>
    <property type="project" value="UniProtKB-KW"/>
</dbReference>
<dbReference type="EMBL" id="JAWXXX010000001">
    <property type="protein sequence ID" value="MDX5893620.1"/>
    <property type="molecule type" value="Genomic_DNA"/>
</dbReference>
<organism evidence="4 6">
    <name type="scientific">Rubrobacter radiotolerans</name>
    <name type="common">Arthrobacter radiotolerans</name>
    <dbReference type="NCBI Taxonomy" id="42256"/>
    <lineage>
        <taxon>Bacteria</taxon>
        <taxon>Bacillati</taxon>
        <taxon>Actinomycetota</taxon>
        <taxon>Rubrobacteria</taxon>
        <taxon>Rubrobacterales</taxon>
        <taxon>Rubrobacteraceae</taxon>
        <taxon>Rubrobacter</taxon>
    </lineage>
</organism>
<proteinExistence type="predicted"/>
<feature type="domain" description="Glycosyltransferase subfamily 4-like N-terminal" evidence="3">
    <location>
        <begin position="13"/>
        <end position="134"/>
    </location>
</feature>
<evidence type="ECO:0000256" key="1">
    <source>
        <dbReference type="ARBA" id="ARBA00022676"/>
    </source>
</evidence>
<dbReference type="EC" id="2.4.-.-" evidence="5"/>
<keyword evidence="2 5" id="KW-0808">Transferase</keyword>
<dbReference type="EMBL" id="CP007514">
    <property type="protein sequence ID" value="AHY46211.1"/>
    <property type="molecule type" value="Genomic_DNA"/>
</dbReference>
<dbReference type="KEGG" id="rrd:RradSPS_0928"/>
<dbReference type="Gene3D" id="3.40.50.2000">
    <property type="entry name" value="Glycogen Phosphorylase B"/>
    <property type="match status" value="1"/>
</dbReference>
<protein>
    <submittedName>
        <fullName evidence="5">Glycosyltransferase</fullName>
        <ecNumber evidence="5">2.4.-.-</ecNumber>
    </submittedName>
</protein>
<dbReference type="Pfam" id="PF13439">
    <property type="entry name" value="Glyco_transf_4"/>
    <property type="match status" value="1"/>
</dbReference>
<dbReference type="eggNOG" id="COG0438">
    <property type="taxonomic scope" value="Bacteria"/>
</dbReference>